<reference evidence="1" key="2">
    <citation type="journal article" date="2015" name="Data Brief">
        <title>Shoot transcriptome of the giant reed, Arundo donax.</title>
        <authorList>
            <person name="Barrero R.A."/>
            <person name="Guerrero F.D."/>
            <person name="Moolhuijzen P."/>
            <person name="Goolsby J.A."/>
            <person name="Tidwell J."/>
            <person name="Bellgard S.E."/>
            <person name="Bellgard M.I."/>
        </authorList>
    </citation>
    <scope>NUCLEOTIDE SEQUENCE</scope>
    <source>
        <tissue evidence="1">Shoot tissue taken approximately 20 cm above the soil surface</tissue>
    </source>
</reference>
<evidence type="ECO:0000313" key="1">
    <source>
        <dbReference type="EMBL" id="JAD29018.1"/>
    </source>
</evidence>
<dbReference type="AlphaFoldDB" id="A0A0A8YUC4"/>
<protein>
    <submittedName>
        <fullName evidence="1">Uncharacterized protein</fullName>
    </submittedName>
</protein>
<sequence length="40" mass="4596">MIAQRQRNNEENLVKYRGKFTRNSFLGILPPEGTPMSSTN</sequence>
<organism evidence="1">
    <name type="scientific">Arundo donax</name>
    <name type="common">Giant reed</name>
    <name type="synonym">Donax arundinaceus</name>
    <dbReference type="NCBI Taxonomy" id="35708"/>
    <lineage>
        <taxon>Eukaryota</taxon>
        <taxon>Viridiplantae</taxon>
        <taxon>Streptophyta</taxon>
        <taxon>Embryophyta</taxon>
        <taxon>Tracheophyta</taxon>
        <taxon>Spermatophyta</taxon>
        <taxon>Magnoliopsida</taxon>
        <taxon>Liliopsida</taxon>
        <taxon>Poales</taxon>
        <taxon>Poaceae</taxon>
        <taxon>PACMAD clade</taxon>
        <taxon>Arundinoideae</taxon>
        <taxon>Arundineae</taxon>
        <taxon>Arundo</taxon>
    </lineage>
</organism>
<name>A0A0A8YUC4_ARUDO</name>
<proteinExistence type="predicted"/>
<reference evidence="1" key="1">
    <citation type="submission" date="2014-09" db="EMBL/GenBank/DDBJ databases">
        <authorList>
            <person name="Magalhaes I.L.F."/>
            <person name="Oliveira U."/>
            <person name="Santos F.R."/>
            <person name="Vidigal T.H.D.A."/>
            <person name="Brescovit A.D."/>
            <person name="Santos A.J."/>
        </authorList>
    </citation>
    <scope>NUCLEOTIDE SEQUENCE</scope>
    <source>
        <tissue evidence="1">Shoot tissue taken approximately 20 cm above the soil surface</tissue>
    </source>
</reference>
<accession>A0A0A8YUC4</accession>
<dbReference type="EMBL" id="GBRH01268877">
    <property type="protein sequence ID" value="JAD29018.1"/>
    <property type="molecule type" value="Transcribed_RNA"/>
</dbReference>